<evidence type="ECO:0000313" key="2">
    <source>
        <dbReference type="EMBL" id="QDV30836.1"/>
    </source>
</evidence>
<feature type="chain" id="PRO_5021736615" description="DUF2147 domain-containing protein" evidence="1">
    <location>
        <begin position="21"/>
        <end position="83"/>
    </location>
</feature>
<dbReference type="Proteomes" id="UP000315349">
    <property type="component" value="Chromosome"/>
</dbReference>
<keyword evidence="3" id="KW-1185">Reference proteome</keyword>
<feature type="signal peptide" evidence="1">
    <location>
        <begin position="1"/>
        <end position="20"/>
    </location>
</feature>
<gene>
    <name evidence="2" type="ORF">Spb1_27710</name>
</gene>
<protein>
    <recommendedName>
        <fullName evidence="4">DUF2147 domain-containing protein</fullName>
    </recommendedName>
</protein>
<evidence type="ECO:0000313" key="3">
    <source>
        <dbReference type="Proteomes" id="UP000315349"/>
    </source>
</evidence>
<evidence type="ECO:0008006" key="4">
    <source>
        <dbReference type="Google" id="ProtNLM"/>
    </source>
</evidence>
<accession>A0A518GQE5</accession>
<evidence type="ECO:0000256" key="1">
    <source>
        <dbReference type="SAM" id="SignalP"/>
    </source>
</evidence>
<dbReference type="AlphaFoldDB" id="A0A518GQE5"/>
<keyword evidence="1" id="KW-0732">Signal</keyword>
<sequence precursor="true">MKRVLSLSVIALLLGLSLTAADDDFAGMWVNIDEKTRGLTRLEIANKGKWWTKVQAWAAFAEIGSIRVRSRCAWSMTGRVPPR</sequence>
<proteinExistence type="predicted"/>
<dbReference type="EMBL" id="CP036299">
    <property type="protein sequence ID" value="QDV30836.1"/>
    <property type="molecule type" value="Genomic_DNA"/>
</dbReference>
<organism evidence="2 3">
    <name type="scientific">Planctopirus ephydatiae</name>
    <dbReference type="NCBI Taxonomy" id="2528019"/>
    <lineage>
        <taxon>Bacteria</taxon>
        <taxon>Pseudomonadati</taxon>
        <taxon>Planctomycetota</taxon>
        <taxon>Planctomycetia</taxon>
        <taxon>Planctomycetales</taxon>
        <taxon>Planctomycetaceae</taxon>
        <taxon>Planctopirus</taxon>
    </lineage>
</organism>
<reference evidence="2 3" key="1">
    <citation type="submission" date="2019-02" db="EMBL/GenBank/DDBJ databases">
        <title>Deep-cultivation of Planctomycetes and their phenomic and genomic characterization uncovers novel biology.</title>
        <authorList>
            <person name="Wiegand S."/>
            <person name="Jogler M."/>
            <person name="Boedeker C."/>
            <person name="Pinto D."/>
            <person name="Vollmers J."/>
            <person name="Rivas-Marin E."/>
            <person name="Kohn T."/>
            <person name="Peeters S.H."/>
            <person name="Heuer A."/>
            <person name="Rast P."/>
            <person name="Oberbeckmann S."/>
            <person name="Bunk B."/>
            <person name="Jeske O."/>
            <person name="Meyerdierks A."/>
            <person name="Storesund J.E."/>
            <person name="Kallscheuer N."/>
            <person name="Luecker S."/>
            <person name="Lage O.M."/>
            <person name="Pohl T."/>
            <person name="Merkel B.J."/>
            <person name="Hornburger P."/>
            <person name="Mueller R.-W."/>
            <person name="Bruemmer F."/>
            <person name="Labrenz M."/>
            <person name="Spormann A.M."/>
            <person name="Op den Camp H."/>
            <person name="Overmann J."/>
            <person name="Amann R."/>
            <person name="Jetten M.S.M."/>
            <person name="Mascher T."/>
            <person name="Medema M.H."/>
            <person name="Devos D.P."/>
            <person name="Kaster A.-K."/>
            <person name="Ovreas L."/>
            <person name="Rohde M."/>
            <person name="Galperin M.Y."/>
            <person name="Jogler C."/>
        </authorList>
    </citation>
    <scope>NUCLEOTIDE SEQUENCE [LARGE SCALE GENOMIC DNA]</scope>
    <source>
        <strain evidence="2 3">Spb1</strain>
    </source>
</reference>
<dbReference type="KEGG" id="peh:Spb1_27710"/>
<name>A0A518GQE5_9PLAN</name>